<sequence length="232" mass="26063">MRLVLLLSLLVLHCPGTVLAEDTGRVATIVGIQGTVEVLPAQGFRREPARKGMHLEPGDAVLTGGQGSAVVRFPDDSRVALDGSTRLTLNGPDQWHQEGGKAYYRVESRSHEGRTVRTDYSVIGVKGTEFLVGDESETRAVALQEGDVEIRAPEGRFELYQSKRRSEFESFMKERREEFARYREKVRREFQEYTRSFRLRTGGMATFEGNQATKAPISEALAEDIQRLRGML</sequence>
<evidence type="ECO:0000259" key="2">
    <source>
        <dbReference type="Pfam" id="PF04773"/>
    </source>
</evidence>
<feature type="domain" description="FecR protein" evidence="2">
    <location>
        <begin position="60"/>
        <end position="149"/>
    </location>
</feature>
<dbReference type="Gene3D" id="2.60.120.1440">
    <property type="match status" value="1"/>
</dbReference>
<dbReference type="PANTHER" id="PTHR38731">
    <property type="entry name" value="LIPL45-RELATED LIPOPROTEIN-RELATED"/>
    <property type="match status" value="1"/>
</dbReference>
<reference evidence="3 4" key="1">
    <citation type="submission" date="2024-08" db="EMBL/GenBank/DDBJ databases">
        <title>Whole-genome sequencing of halo(alkali)philic microorganisms from hypersaline lakes.</title>
        <authorList>
            <person name="Sorokin D.Y."/>
            <person name="Merkel A.Y."/>
            <person name="Messina E."/>
            <person name="Yakimov M."/>
        </authorList>
    </citation>
    <scope>NUCLEOTIDE SEQUENCE [LARGE SCALE GENOMIC DNA]</scope>
    <source>
        <strain evidence="3 4">Cl-TMA</strain>
    </source>
</reference>
<protein>
    <submittedName>
        <fullName evidence="3">FecR domain-containing protein</fullName>
    </submittedName>
</protein>
<feature type="chain" id="PRO_5047065962" evidence="1">
    <location>
        <begin position="21"/>
        <end position="232"/>
    </location>
</feature>
<evidence type="ECO:0000313" key="4">
    <source>
        <dbReference type="Proteomes" id="UP001575181"/>
    </source>
</evidence>
<dbReference type="Proteomes" id="UP001575181">
    <property type="component" value="Unassembled WGS sequence"/>
</dbReference>
<dbReference type="EMBL" id="JBGUAW010000010">
    <property type="protein sequence ID" value="MFA9462063.1"/>
    <property type="molecule type" value="Genomic_DNA"/>
</dbReference>
<name>A0ABV4TXT1_9GAMM</name>
<feature type="signal peptide" evidence="1">
    <location>
        <begin position="1"/>
        <end position="20"/>
    </location>
</feature>
<keyword evidence="4" id="KW-1185">Reference proteome</keyword>
<evidence type="ECO:0000256" key="1">
    <source>
        <dbReference type="SAM" id="SignalP"/>
    </source>
</evidence>
<dbReference type="Pfam" id="PF04773">
    <property type="entry name" value="FecR"/>
    <property type="match status" value="1"/>
</dbReference>
<organism evidence="3 4">
    <name type="scientific">Thiohalorhabdus methylotrophus</name>
    <dbReference type="NCBI Taxonomy" id="3242694"/>
    <lineage>
        <taxon>Bacteria</taxon>
        <taxon>Pseudomonadati</taxon>
        <taxon>Pseudomonadota</taxon>
        <taxon>Gammaproteobacteria</taxon>
        <taxon>Thiohalorhabdales</taxon>
        <taxon>Thiohalorhabdaceae</taxon>
        <taxon>Thiohalorhabdus</taxon>
    </lineage>
</organism>
<gene>
    <name evidence="3" type="ORF">ACERLL_14665</name>
</gene>
<proteinExistence type="predicted"/>
<dbReference type="RefSeq" id="WP_373656849.1">
    <property type="nucleotide sequence ID" value="NZ_JBGUAW010000010.1"/>
</dbReference>
<accession>A0ABV4TXT1</accession>
<comment type="caution">
    <text evidence="3">The sequence shown here is derived from an EMBL/GenBank/DDBJ whole genome shotgun (WGS) entry which is preliminary data.</text>
</comment>
<keyword evidence="1" id="KW-0732">Signal</keyword>
<evidence type="ECO:0000313" key="3">
    <source>
        <dbReference type="EMBL" id="MFA9462063.1"/>
    </source>
</evidence>
<dbReference type="PANTHER" id="PTHR38731:SF1">
    <property type="entry name" value="FECR PROTEIN DOMAIN-CONTAINING PROTEIN"/>
    <property type="match status" value="1"/>
</dbReference>
<dbReference type="InterPro" id="IPR006860">
    <property type="entry name" value="FecR"/>
</dbReference>